<comment type="similarity">
    <text evidence="1">Belongs to the bacterial solute-binding protein 5 family.</text>
</comment>
<evidence type="ECO:0000256" key="1">
    <source>
        <dbReference type="ARBA" id="ARBA00005695"/>
    </source>
</evidence>
<dbReference type="GO" id="GO:0043190">
    <property type="term" value="C:ATP-binding cassette (ABC) transporter complex"/>
    <property type="evidence" value="ECO:0007669"/>
    <property type="project" value="InterPro"/>
</dbReference>
<feature type="domain" description="Solute-binding protein family 5" evidence="4">
    <location>
        <begin position="111"/>
        <end position="586"/>
    </location>
</feature>
<keyword evidence="3" id="KW-0732">Signal</keyword>
<comment type="caution">
    <text evidence="5">The sequence shown here is derived from an EMBL/GenBank/DDBJ whole genome shotgun (WGS) entry which is preliminary data.</text>
</comment>
<gene>
    <name evidence="5" type="ORF">IAC13_10520</name>
</gene>
<dbReference type="PANTHER" id="PTHR30290:SF9">
    <property type="entry name" value="OLIGOPEPTIDE-BINDING PROTEIN APPA"/>
    <property type="match status" value="1"/>
</dbReference>
<accession>A0A9D9I388</accession>
<evidence type="ECO:0000259" key="4">
    <source>
        <dbReference type="Pfam" id="PF00496"/>
    </source>
</evidence>
<dbReference type="GO" id="GO:0015833">
    <property type="term" value="P:peptide transport"/>
    <property type="evidence" value="ECO:0007669"/>
    <property type="project" value="TreeGrafter"/>
</dbReference>
<dbReference type="SUPFAM" id="SSF53850">
    <property type="entry name" value="Periplasmic binding protein-like II"/>
    <property type="match status" value="1"/>
</dbReference>
<dbReference type="InterPro" id="IPR000914">
    <property type="entry name" value="SBP_5_dom"/>
</dbReference>
<dbReference type="InterPro" id="IPR039424">
    <property type="entry name" value="SBP_5"/>
</dbReference>
<evidence type="ECO:0000313" key="6">
    <source>
        <dbReference type="Proteomes" id="UP000823618"/>
    </source>
</evidence>
<reference evidence="5" key="2">
    <citation type="journal article" date="2021" name="PeerJ">
        <title>Extensive microbial diversity within the chicken gut microbiome revealed by metagenomics and culture.</title>
        <authorList>
            <person name="Gilroy R."/>
            <person name="Ravi A."/>
            <person name="Getino M."/>
            <person name="Pursley I."/>
            <person name="Horton D.L."/>
            <person name="Alikhan N.F."/>
            <person name="Baker D."/>
            <person name="Gharbi K."/>
            <person name="Hall N."/>
            <person name="Watson M."/>
            <person name="Adriaenssens E.M."/>
            <person name="Foster-Nyarko E."/>
            <person name="Jarju S."/>
            <person name="Secka A."/>
            <person name="Antonio M."/>
            <person name="Oren A."/>
            <person name="Chaudhuri R.R."/>
            <person name="La Ragione R."/>
            <person name="Hildebrand F."/>
            <person name="Pallen M.J."/>
        </authorList>
    </citation>
    <scope>NUCLEOTIDE SEQUENCE</scope>
    <source>
        <strain evidence="5">E3-2379</strain>
    </source>
</reference>
<dbReference type="GO" id="GO:0042597">
    <property type="term" value="C:periplasmic space"/>
    <property type="evidence" value="ECO:0007669"/>
    <property type="project" value="UniProtKB-ARBA"/>
</dbReference>
<dbReference type="Pfam" id="PF00496">
    <property type="entry name" value="SBP_bac_5"/>
    <property type="match status" value="1"/>
</dbReference>
<sequence length="683" mass="76581">MDCRRNEENDETVVGGNDMKKRMTAVLLAAMLAISTAACGGNGSGSEGGDTLVIGTSKFNGVFSPFFYNSAYDREAFRGVFETVLEPNENNELIDNAGHIDEGVVKGKGDKQTTTYTISLNEGMKFSDGEPVTIDDLIFTYKVYADPNYDGIATFRTAVDIQGMNEYYYDVPDYESKVKEIAKEAEEKAADKDAFIQYLIDSKCDDWFTSVDQDPDGESGDLTSWSDYLKQYGITLSEADAKDEAKVLKALAECEYENFKDSYDAVSYYTTQLNKQYIQGNLEDGIDVPEIAGIQKVDDLTCKVTINGIDINATRQLGDVEIMPEHYYGKGFTKGNLESVKSKNGTPMGSGPFKFVSNENNVVTLERNDNYRLGTPKLKYIKYQVINDEQKLQAVMNGEVDITDPNASKEVLEELKENEIKYDLVDNPGYGYIAISAKRVPDKNVREGLMHLMMREQAIKTYYGEVAHVIERPMTPTLAEYPDDATEYWGYDVDKALECFKAAGYEQVNGKLVKDGKQLKITVAIGEASSHPSTPILTQMKSDLAKLGGELVIEDVDNAVLFDRIDNDDLDMWVAAWGNSTNCDLTQMFGSEYTKKGGSNRTWVQDPELDKMLAQTMKILDLEERKAHVAKELDFIMSWATYMPVYQRSNLLVYSSNVNTDTIPTNTSTYYDYRNELEKIELN</sequence>
<dbReference type="PIRSF" id="PIRSF002741">
    <property type="entry name" value="MppA"/>
    <property type="match status" value="1"/>
</dbReference>
<proteinExistence type="inferred from homology"/>
<evidence type="ECO:0000256" key="2">
    <source>
        <dbReference type="ARBA" id="ARBA00022448"/>
    </source>
</evidence>
<dbReference type="Proteomes" id="UP000823618">
    <property type="component" value="Unassembled WGS sequence"/>
</dbReference>
<organism evidence="5 6">
    <name type="scientific">Candidatus Scybalomonas excrementavium</name>
    <dbReference type="NCBI Taxonomy" id="2840943"/>
    <lineage>
        <taxon>Bacteria</taxon>
        <taxon>Bacillati</taxon>
        <taxon>Bacillota</taxon>
        <taxon>Clostridia</taxon>
        <taxon>Lachnospirales</taxon>
        <taxon>Lachnospiraceae</taxon>
        <taxon>Lachnospiraceae incertae sedis</taxon>
        <taxon>Candidatus Scybalomonas</taxon>
    </lineage>
</organism>
<reference evidence="5" key="1">
    <citation type="submission" date="2020-10" db="EMBL/GenBank/DDBJ databases">
        <authorList>
            <person name="Gilroy R."/>
        </authorList>
    </citation>
    <scope>NUCLEOTIDE SEQUENCE</scope>
    <source>
        <strain evidence="5">E3-2379</strain>
    </source>
</reference>
<evidence type="ECO:0000313" key="5">
    <source>
        <dbReference type="EMBL" id="MBO8464353.1"/>
    </source>
</evidence>
<dbReference type="InterPro" id="IPR030678">
    <property type="entry name" value="Peptide/Ni-bd"/>
</dbReference>
<evidence type="ECO:0000256" key="3">
    <source>
        <dbReference type="ARBA" id="ARBA00022729"/>
    </source>
</evidence>
<dbReference type="EMBL" id="JADIML010000301">
    <property type="protein sequence ID" value="MBO8464353.1"/>
    <property type="molecule type" value="Genomic_DNA"/>
</dbReference>
<dbReference type="AlphaFoldDB" id="A0A9D9I388"/>
<keyword evidence="2" id="KW-0813">Transport</keyword>
<dbReference type="CDD" id="cd00995">
    <property type="entry name" value="PBP2_NikA_DppA_OppA_like"/>
    <property type="match status" value="1"/>
</dbReference>
<dbReference type="Gene3D" id="3.40.190.10">
    <property type="entry name" value="Periplasmic binding protein-like II"/>
    <property type="match status" value="2"/>
</dbReference>
<dbReference type="Gene3D" id="3.10.105.10">
    <property type="entry name" value="Dipeptide-binding Protein, Domain 3"/>
    <property type="match status" value="1"/>
</dbReference>
<name>A0A9D9I388_9FIRM</name>
<dbReference type="PANTHER" id="PTHR30290">
    <property type="entry name" value="PERIPLASMIC BINDING COMPONENT OF ABC TRANSPORTER"/>
    <property type="match status" value="1"/>
</dbReference>
<dbReference type="GO" id="GO:1904680">
    <property type="term" value="F:peptide transmembrane transporter activity"/>
    <property type="evidence" value="ECO:0007669"/>
    <property type="project" value="TreeGrafter"/>
</dbReference>
<protein>
    <submittedName>
        <fullName evidence="5">ABC transporter substrate-binding protein</fullName>
    </submittedName>
</protein>